<dbReference type="InterPro" id="IPR051729">
    <property type="entry name" value="Opine/Lysopine_DH"/>
</dbReference>
<gene>
    <name evidence="2" type="ORF">LCGC14_3165000</name>
</gene>
<dbReference type="InterPro" id="IPR008927">
    <property type="entry name" value="6-PGluconate_DH-like_C_sf"/>
</dbReference>
<accession>A0A0F8VMY4</accession>
<dbReference type="SUPFAM" id="SSF48179">
    <property type="entry name" value="6-phosphogluconate dehydrogenase C-terminal domain-like"/>
    <property type="match status" value="1"/>
</dbReference>
<dbReference type="Gene3D" id="1.10.1040.10">
    <property type="entry name" value="N-(1-d-carboxylethyl)-l-norvaline Dehydrogenase, domain 2"/>
    <property type="match status" value="1"/>
</dbReference>
<dbReference type="PANTHER" id="PTHR38015:SF1">
    <property type="entry name" value="OPINE DEHYDROGENASE DOMAIN-CONTAINING PROTEIN"/>
    <property type="match status" value="1"/>
</dbReference>
<dbReference type="Pfam" id="PF02317">
    <property type="entry name" value="Octopine_DH"/>
    <property type="match status" value="1"/>
</dbReference>
<name>A0A0F8VMY4_9ZZZZ</name>
<sequence length="183" mass="20142">MTLKIRWLKPASVILPRFFIRLVAGRIERSHGEFYMYEEGMTPSVVKVIESLDMERLKIGRALGIQLPTGVDMMVESGYGPLGTLWESLNGSAGLTPVKGPDSLKNRYVTEDIPFGLVAWASIGDAVGVDTPIMDSLVEIGGAIMGKNCWKTGRNLKKMGLEGLNLSQIRAYLENGERPERST</sequence>
<dbReference type="PANTHER" id="PTHR38015">
    <property type="entry name" value="BLR6086 PROTEIN"/>
    <property type="match status" value="1"/>
</dbReference>
<dbReference type="InterPro" id="IPR013328">
    <property type="entry name" value="6PGD_dom2"/>
</dbReference>
<comment type="caution">
    <text evidence="2">The sequence shown here is derived from an EMBL/GenBank/DDBJ whole genome shotgun (WGS) entry which is preliminary data.</text>
</comment>
<feature type="domain" description="Opine dehydrogenase" evidence="1">
    <location>
        <begin position="23"/>
        <end position="145"/>
    </location>
</feature>
<reference evidence="2" key="1">
    <citation type="journal article" date="2015" name="Nature">
        <title>Complex archaea that bridge the gap between prokaryotes and eukaryotes.</title>
        <authorList>
            <person name="Spang A."/>
            <person name="Saw J.H."/>
            <person name="Jorgensen S.L."/>
            <person name="Zaremba-Niedzwiedzka K."/>
            <person name="Martijn J."/>
            <person name="Lind A.E."/>
            <person name="van Eijk R."/>
            <person name="Schleper C."/>
            <person name="Guy L."/>
            <person name="Ettema T.J."/>
        </authorList>
    </citation>
    <scope>NUCLEOTIDE SEQUENCE</scope>
</reference>
<dbReference type="GO" id="GO:0016491">
    <property type="term" value="F:oxidoreductase activity"/>
    <property type="evidence" value="ECO:0007669"/>
    <property type="project" value="InterPro"/>
</dbReference>
<proteinExistence type="predicted"/>
<evidence type="ECO:0000259" key="1">
    <source>
        <dbReference type="Pfam" id="PF02317"/>
    </source>
</evidence>
<dbReference type="InterPro" id="IPR003421">
    <property type="entry name" value="Opine_DH"/>
</dbReference>
<organism evidence="2">
    <name type="scientific">marine sediment metagenome</name>
    <dbReference type="NCBI Taxonomy" id="412755"/>
    <lineage>
        <taxon>unclassified sequences</taxon>
        <taxon>metagenomes</taxon>
        <taxon>ecological metagenomes</taxon>
    </lineage>
</organism>
<dbReference type="EMBL" id="LAZR01070065">
    <property type="protein sequence ID" value="KKK45728.1"/>
    <property type="molecule type" value="Genomic_DNA"/>
</dbReference>
<dbReference type="AlphaFoldDB" id="A0A0F8VMY4"/>
<evidence type="ECO:0000313" key="2">
    <source>
        <dbReference type="EMBL" id="KKK45728.1"/>
    </source>
</evidence>
<protein>
    <recommendedName>
        <fullName evidence="1">Opine dehydrogenase domain-containing protein</fullName>
    </recommendedName>
</protein>